<comment type="caution">
    <text evidence="2">The sequence shown here is derived from an EMBL/GenBank/DDBJ whole genome shotgun (WGS) entry which is preliminary data.</text>
</comment>
<dbReference type="InterPro" id="IPR011470">
    <property type="entry name" value="DUF1576"/>
</dbReference>
<feature type="transmembrane region" description="Helical" evidence="1">
    <location>
        <begin position="325"/>
        <end position="353"/>
    </location>
</feature>
<sequence>MKEKEKVFHSKGIYKLLYTLAGLLMAVAFLFNSPTEIFNGLITIIKSPCTLITDYMYLANIGSAFFNAGLICLLSTLLSHNFKVVISGPGVAAIFTMTGFAFFGKNIFNTIPITIGVLIYAKIENTSRASVILPALFGSALGPLISEIAFNSSLSPVHSIIISYLVGISIGMIMVPLSGTFLRFHQGYNLYNMGFTAGIVGMLYVGILRMFNVTIKSVNLVYPVNDIRIIIFLYLLFISIFLLGFVKNNLSFHGYQNIMYNSGRLATDFIALDGLYQTMINMGIMGLIATSYIIIVGGNISGPIIGGIFTVTGFSAFGKHPKNTIPILIGVFLASILNTVNPLSTSSLLAALFGTTLAPIAGEFGFFRGILAGFLHMAMVLNIGVVHGGVNLYNNGFSGGFVAGILVPVFSEMDNFLMRVRLKNDD</sequence>
<feature type="transmembrane region" description="Helical" evidence="1">
    <location>
        <begin position="131"/>
        <end position="150"/>
    </location>
</feature>
<reference evidence="3" key="1">
    <citation type="submission" date="2017-04" db="EMBL/GenBank/DDBJ databases">
        <title>Finegoldia magna isolated from orthopedic joint implant-associated infections.</title>
        <authorList>
            <person name="Bjorklund S."/>
            <person name="Bruggemann H."/>
            <person name="Jensen A."/>
            <person name="Hellmark B."/>
            <person name="Soderquist B."/>
        </authorList>
    </citation>
    <scope>NUCLEOTIDE SEQUENCE [LARGE SCALE GENOMIC DNA]</scope>
    <source>
        <strain evidence="3">CCUG 54800</strain>
    </source>
</reference>
<feature type="transmembrane region" description="Helical" evidence="1">
    <location>
        <begin position="156"/>
        <end position="177"/>
    </location>
</feature>
<dbReference type="Proteomes" id="UP000215413">
    <property type="component" value="Unassembled WGS sequence"/>
</dbReference>
<dbReference type="AlphaFoldDB" id="A0A233V3T5"/>
<proteinExistence type="predicted"/>
<protein>
    <recommendedName>
        <fullName evidence="4">DUF1576 domain-containing protein</fullName>
    </recommendedName>
</protein>
<keyword evidence="1" id="KW-0812">Transmembrane</keyword>
<organism evidence="2 3">
    <name type="scientific">Finegoldia magna</name>
    <name type="common">Peptostreptococcus magnus</name>
    <dbReference type="NCBI Taxonomy" id="1260"/>
    <lineage>
        <taxon>Bacteria</taxon>
        <taxon>Bacillati</taxon>
        <taxon>Bacillota</taxon>
        <taxon>Tissierellia</taxon>
        <taxon>Tissierellales</taxon>
        <taxon>Peptoniphilaceae</taxon>
        <taxon>Finegoldia</taxon>
    </lineage>
</organism>
<feature type="transmembrane region" description="Helical" evidence="1">
    <location>
        <begin position="227"/>
        <end position="246"/>
    </location>
</feature>
<dbReference type="RefSeq" id="WP_094205892.1">
    <property type="nucleotide sequence ID" value="NZ_NDYC01000026.1"/>
</dbReference>
<gene>
    <name evidence="2" type="ORF">B9N49_05655</name>
</gene>
<accession>A0A233V3T5</accession>
<feature type="transmembrane region" description="Helical" evidence="1">
    <location>
        <begin position="64"/>
        <end position="82"/>
    </location>
</feature>
<feature type="transmembrane region" description="Helical" evidence="1">
    <location>
        <begin position="365"/>
        <end position="386"/>
    </location>
</feature>
<keyword evidence="1" id="KW-1133">Transmembrane helix</keyword>
<dbReference type="EMBL" id="NDYC01000026">
    <property type="protein sequence ID" value="OXZ27061.1"/>
    <property type="molecule type" value="Genomic_DNA"/>
</dbReference>
<evidence type="ECO:0000256" key="1">
    <source>
        <dbReference type="SAM" id="Phobius"/>
    </source>
</evidence>
<feature type="transmembrane region" description="Helical" evidence="1">
    <location>
        <begin position="189"/>
        <end position="207"/>
    </location>
</feature>
<evidence type="ECO:0008006" key="4">
    <source>
        <dbReference type="Google" id="ProtNLM"/>
    </source>
</evidence>
<feature type="transmembrane region" description="Helical" evidence="1">
    <location>
        <begin position="284"/>
        <end position="305"/>
    </location>
</feature>
<feature type="transmembrane region" description="Helical" evidence="1">
    <location>
        <begin position="12"/>
        <end position="31"/>
    </location>
</feature>
<evidence type="ECO:0000313" key="2">
    <source>
        <dbReference type="EMBL" id="OXZ27061.1"/>
    </source>
</evidence>
<evidence type="ECO:0000313" key="3">
    <source>
        <dbReference type="Proteomes" id="UP000215413"/>
    </source>
</evidence>
<name>A0A233V3T5_FINMA</name>
<keyword evidence="1" id="KW-0472">Membrane</keyword>
<feature type="transmembrane region" description="Helical" evidence="1">
    <location>
        <begin position="94"/>
        <end position="119"/>
    </location>
</feature>
<dbReference type="Pfam" id="PF07613">
    <property type="entry name" value="DUF1576"/>
    <property type="match status" value="2"/>
</dbReference>
<feature type="transmembrane region" description="Helical" evidence="1">
    <location>
        <begin position="392"/>
        <end position="411"/>
    </location>
</feature>